<feature type="domain" description="PAC" evidence="8">
    <location>
        <begin position="224"/>
        <end position="276"/>
    </location>
</feature>
<dbReference type="EMBL" id="FQUO01000017">
    <property type="protein sequence ID" value="SHG08019.1"/>
    <property type="molecule type" value="Genomic_DNA"/>
</dbReference>
<dbReference type="SUPFAM" id="SSF55785">
    <property type="entry name" value="PYP-like sensor domain (PAS domain)"/>
    <property type="match status" value="5"/>
</dbReference>
<dbReference type="InterPro" id="IPR000700">
    <property type="entry name" value="PAS-assoc_C"/>
</dbReference>
<evidence type="ECO:0000259" key="7">
    <source>
        <dbReference type="PROSITE" id="PS50112"/>
    </source>
</evidence>
<reference evidence="9 10" key="1">
    <citation type="submission" date="2016-11" db="EMBL/GenBank/DDBJ databases">
        <authorList>
            <person name="Jaros S."/>
            <person name="Januszkiewicz K."/>
            <person name="Wedrychowicz H."/>
        </authorList>
    </citation>
    <scope>NUCLEOTIDE SEQUENCE [LARGE SCALE GENOMIC DNA]</scope>
    <source>
        <strain evidence="9 10">DSM 26897</strain>
    </source>
</reference>
<dbReference type="EC" id="2.7.13.3" evidence="2"/>
<evidence type="ECO:0000259" key="6">
    <source>
        <dbReference type="PROSITE" id="PS50109"/>
    </source>
</evidence>
<dbReference type="InterPro" id="IPR036890">
    <property type="entry name" value="HATPase_C_sf"/>
</dbReference>
<dbReference type="InterPro" id="IPR004358">
    <property type="entry name" value="Sig_transdc_His_kin-like_C"/>
</dbReference>
<dbReference type="InterPro" id="IPR005467">
    <property type="entry name" value="His_kinase_dom"/>
</dbReference>
<sequence>MSKPLLQFNAGLAQHSLAGAQDLATLRRVADSFPFPVTLLSLEGKLIFANKTWLQGTGAPSKDALLKNWRLYIHPADQRAAAVLFDQPSSAGLPPFEFRVRQQDGQYQWFLGQPSVLLDAMGEALYVLAICTNINEKKELENNLVQQEERLNLAVTAAELGIFDYDVVTDTTVVNDKARELYELAPGEPFGFTDFISKVHPEDREAVSLNNVNFISNPNSPLTYRNNFRVVLSGGQVRWYANLGRVYVNEQGQRYRVLGTILDQTAEKQAFEELRYKEEKLRLASEATGMAWWHNDLKAGVLTSSPLLNTIYGLDADTRFTFQHFADGIHPDDREWVLEMNHRLMEGRAENTEYETTFRVLCPNGQVKWMRALGRIFLDAEGKPARFVGTAQDVTSAVEGAALIEASEQKLRTITNASPVGLWMTNGNGMPVFANQTWLDWTGMRFETLQQEGCLYATAPEEQEGILQSFTIAFESRQPFAAEHRLLGAHGSQRWIYTEAKPYFDTSGAFAGYVASSADITNRKLAELSLQESEARFRQLADSSPQAVWTANPDGQLDYCNRIYFEFTGNSLECLDEATWLASIHPQDRQHCLDLWFEAVRSGKVFEIEYRWLHAPSRQYRWVLGRALPLRDEQGNIIKWLGTGTDIHDTRNMAEALEEAVQRRTKEYIRLNASLQRSNEDLQHFAHVVSHDLKEPLRKIKVFSDQLRNKATGMEEPQQLLLQKIMDAAKRMSSMVDGILNYSILGGESEELEEVDLVEVVRLVESDLELLISQRSARIFTGDLPKVEGHPILLQQLFDNLLSNALKFCKGEAVPEIRISASLLPHESYSLFPQLQPRLEYCTITVADNGIGFSEASAEKIFDVFHRLHPRSRYEGTGLGLSLCRKIVERHKGHIYAQSTEGSGASFHIILPLTQPLKQ</sequence>
<dbReference type="CDD" id="cd00130">
    <property type="entry name" value="PAS"/>
    <property type="match status" value="5"/>
</dbReference>
<dbReference type="Gene3D" id="2.10.70.100">
    <property type="match status" value="1"/>
</dbReference>
<dbReference type="AlphaFoldDB" id="A0A1M5GWC2"/>
<evidence type="ECO:0000256" key="1">
    <source>
        <dbReference type="ARBA" id="ARBA00000085"/>
    </source>
</evidence>
<evidence type="ECO:0000313" key="9">
    <source>
        <dbReference type="EMBL" id="SHG08019.1"/>
    </source>
</evidence>
<accession>A0A1M5GWC2</accession>
<dbReference type="PANTHER" id="PTHR43304">
    <property type="entry name" value="PHYTOCHROME-LIKE PROTEIN CPH1"/>
    <property type="match status" value="1"/>
</dbReference>
<keyword evidence="10" id="KW-1185">Reference proteome</keyword>
<dbReference type="PROSITE" id="PS50113">
    <property type="entry name" value="PAC"/>
    <property type="match status" value="5"/>
</dbReference>
<dbReference type="GO" id="GO:0000155">
    <property type="term" value="F:phosphorelay sensor kinase activity"/>
    <property type="evidence" value="ECO:0007669"/>
    <property type="project" value="InterPro"/>
</dbReference>
<dbReference type="InterPro" id="IPR035965">
    <property type="entry name" value="PAS-like_dom_sf"/>
</dbReference>
<dbReference type="InterPro" id="IPR000014">
    <property type="entry name" value="PAS"/>
</dbReference>
<dbReference type="Pfam" id="PF00512">
    <property type="entry name" value="HisKA"/>
    <property type="match status" value="1"/>
</dbReference>
<evidence type="ECO:0000256" key="5">
    <source>
        <dbReference type="ARBA" id="ARBA00022777"/>
    </source>
</evidence>
<dbReference type="SUPFAM" id="SSF47384">
    <property type="entry name" value="Homodimeric domain of signal transducing histidine kinase"/>
    <property type="match status" value="1"/>
</dbReference>
<feature type="domain" description="PAS" evidence="7">
    <location>
        <begin position="533"/>
        <end position="603"/>
    </location>
</feature>
<proteinExistence type="predicted"/>
<feature type="domain" description="PAC" evidence="8">
    <location>
        <begin position="354"/>
        <end position="406"/>
    </location>
</feature>
<dbReference type="NCBIfam" id="TIGR00229">
    <property type="entry name" value="sensory_box"/>
    <property type="match status" value="4"/>
</dbReference>
<keyword evidence="3" id="KW-0597">Phosphoprotein</keyword>
<keyword evidence="4" id="KW-0808">Transferase</keyword>
<dbReference type="FunFam" id="3.30.450.20:FF:000099">
    <property type="entry name" value="Sensory box sensor histidine kinase"/>
    <property type="match status" value="1"/>
</dbReference>
<dbReference type="PRINTS" id="PR00344">
    <property type="entry name" value="BCTRLSENSOR"/>
</dbReference>
<dbReference type="InterPro" id="IPR013655">
    <property type="entry name" value="PAS_fold_3"/>
</dbReference>
<dbReference type="Gene3D" id="3.30.450.20">
    <property type="entry name" value="PAS domain"/>
    <property type="match status" value="5"/>
</dbReference>
<dbReference type="OrthoDB" id="9813151at2"/>
<organism evidence="9 10">
    <name type="scientific">Cnuella takakiae</name>
    <dbReference type="NCBI Taxonomy" id="1302690"/>
    <lineage>
        <taxon>Bacteria</taxon>
        <taxon>Pseudomonadati</taxon>
        <taxon>Bacteroidota</taxon>
        <taxon>Chitinophagia</taxon>
        <taxon>Chitinophagales</taxon>
        <taxon>Chitinophagaceae</taxon>
        <taxon>Cnuella</taxon>
    </lineage>
</organism>
<dbReference type="CDD" id="cd00082">
    <property type="entry name" value="HisKA"/>
    <property type="match status" value="1"/>
</dbReference>
<dbReference type="Pfam" id="PF08447">
    <property type="entry name" value="PAS_3"/>
    <property type="match status" value="5"/>
</dbReference>
<dbReference type="InterPro" id="IPR001610">
    <property type="entry name" value="PAC"/>
</dbReference>
<feature type="domain" description="PAS" evidence="7">
    <location>
        <begin position="147"/>
        <end position="207"/>
    </location>
</feature>
<dbReference type="InterPro" id="IPR003594">
    <property type="entry name" value="HATPase_dom"/>
</dbReference>
<keyword evidence="5" id="KW-0418">Kinase</keyword>
<evidence type="ECO:0000256" key="3">
    <source>
        <dbReference type="ARBA" id="ARBA00022553"/>
    </source>
</evidence>
<name>A0A1M5GWC2_9BACT</name>
<comment type="catalytic activity">
    <reaction evidence="1">
        <text>ATP + protein L-histidine = ADP + protein N-phospho-L-histidine.</text>
        <dbReference type="EC" id="2.7.13.3"/>
    </reaction>
</comment>
<dbReference type="PROSITE" id="PS50109">
    <property type="entry name" value="HIS_KIN"/>
    <property type="match status" value="1"/>
</dbReference>
<feature type="domain" description="PAC" evidence="8">
    <location>
        <begin position="94"/>
        <end position="146"/>
    </location>
</feature>
<dbReference type="Proteomes" id="UP000184368">
    <property type="component" value="Unassembled WGS sequence"/>
</dbReference>
<dbReference type="InterPro" id="IPR052162">
    <property type="entry name" value="Sensor_kinase/Photoreceptor"/>
</dbReference>
<dbReference type="PROSITE" id="PS50112">
    <property type="entry name" value="PAS"/>
    <property type="match status" value="2"/>
</dbReference>
<dbReference type="SMART" id="SM00387">
    <property type="entry name" value="HATPase_c"/>
    <property type="match status" value="1"/>
</dbReference>
<dbReference type="Pfam" id="PF02518">
    <property type="entry name" value="HATPase_c"/>
    <property type="match status" value="1"/>
</dbReference>
<dbReference type="PANTHER" id="PTHR43304:SF1">
    <property type="entry name" value="PAC DOMAIN-CONTAINING PROTEIN"/>
    <property type="match status" value="1"/>
</dbReference>
<dbReference type="RefSeq" id="WP_073046677.1">
    <property type="nucleotide sequence ID" value="NZ_FQUO01000017.1"/>
</dbReference>
<protein>
    <recommendedName>
        <fullName evidence="2">histidine kinase</fullName>
        <ecNumber evidence="2">2.7.13.3</ecNumber>
    </recommendedName>
</protein>
<evidence type="ECO:0000256" key="2">
    <source>
        <dbReference type="ARBA" id="ARBA00012438"/>
    </source>
</evidence>
<evidence type="ECO:0000259" key="8">
    <source>
        <dbReference type="PROSITE" id="PS50113"/>
    </source>
</evidence>
<gene>
    <name evidence="9" type="ORF">SAMN05444008_11786</name>
</gene>
<feature type="domain" description="Histidine kinase" evidence="6">
    <location>
        <begin position="688"/>
        <end position="915"/>
    </location>
</feature>
<dbReference type="InterPro" id="IPR003661">
    <property type="entry name" value="HisK_dim/P_dom"/>
</dbReference>
<evidence type="ECO:0000256" key="4">
    <source>
        <dbReference type="ARBA" id="ARBA00022679"/>
    </source>
</evidence>
<evidence type="ECO:0000313" key="10">
    <source>
        <dbReference type="Proteomes" id="UP000184368"/>
    </source>
</evidence>
<feature type="domain" description="PAC" evidence="8">
    <location>
        <begin position="480"/>
        <end position="532"/>
    </location>
</feature>
<feature type="domain" description="PAC" evidence="8">
    <location>
        <begin position="606"/>
        <end position="659"/>
    </location>
</feature>
<dbReference type="Gene3D" id="1.10.287.130">
    <property type="match status" value="1"/>
</dbReference>
<dbReference type="STRING" id="1302690.BUE76_02355"/>
<dbReference type="SUPFAM" id="SSF55874">
    <property type="entry name" value="ATPase domain of HSP90 chaperone/DNA topoisomerase II/histidine kinase"/>
    <property type="match status" value="1"/>
</dbReference>
<dbReference type="SMART" id="SM00086">
    <property type="entry name" value="PAC"/>
    <property type="match status" value="5"/>
</dbReference>
<dbReference type="SMART" id="SM00388">
    <property type="entry name" value="HisKA"/>
    <property type="match status" value="1"/>
</dbReference>
<dbReference type="SMART" id="SM00091">
    <property type="entry name" value="PAS"/>
    <property type="match status" value="5"/>
</dbReference>
<dbReference type="Gene3D" id="3.30.565.10">
    <property type="entry name" value="Histidine kinase-like ATPase, C-terminal domain"/>
    <property type="match status" value="1"/>
</dbReference>
<dbReference type="InterPro" id="IPR036097">
    <property type="entry name" value="HisK_dim/P_sf"/>
</dbReference>